<evidence type="ECO:0000313" key="2">
    <source>
        <dbReference type="EMBL" id="KER33386.1"/>
    </source>
</evidence>
<proteinExistence type="predicted"/>
<dbReference type="RefSeq" id="XP_009162819.1">
    <property type="nucleotide sequence ID" value="XM_009164555.1"/>
</dbReference>
<feature type="region of interest" description="Disordered" evidence="1">
    <location>
        <begin position="1"/>
        <end position="30"/>
    </location>
</feature>
<gene>
    <name evidence="2" type="ORF">T265_00706</name>
</gene>
<evidence type="ECO:0000313" key="3">
    <source>
        <dbReference type="Proteomes" id="UP000054324"/>
    </source>
</evidence>
<dbReference type="EMBL" id="KL596625">
    <property type="protein sequence ID" value="KER33386.1"/>
    <property type="molecule type" value="Genomic_DNA"/>
</dbReference>
<evidence type="ECO:0000256" key="1">
    <source>
        <dbReference type="SAM" id="MobiDB-lite"/>
    </source>
</evidence>
<dbReference type="GeneID" id="20314894"/>
<keyword evidence="3" id="KW-1185">Reference proteome</keyword>
<reference evidence="2 3" key="1">
    <citation type="submission" date="2013-11" db="EMBL/GenBank/DDBJ databases">
        <title>Opisthorchis viverrini - life in the bile duct.</title>
        <authorList>
            <person name="Young N.D."/>
            <person name="Nagarajan N."/>
            <person name="Lin S.J."/>
            <person name="Korhonen P.K."/>
            <person name="Jex A.R."/>
            <person name="Hall R.S."/>
            <person name="Safavi-Hemami H."/>
            <person name="Kaewkong W."/>
            <person name="Bertrand D."/>
            <person name="Gao S."/>
            <person name="Seet Q."/>
            <person name="Wongkham S."/>
            <person name="Teh B.T."/>
            <person name="Wongkham C."/>
            <person name="Intapan P.M."/>
            <person name="Maleewong W."/>
            <person name="Yang X."/>
            <person name="Hu M."/>
            <person name="Wang Z."/>
            <person name="Hofmann A."/>
            <person name="Sternberg P.W."/>
            <person name="Tan P."/>
            <person name="Wang J."/>
            <person name="Gasser R.B."/>
        </authorList>
    </citation>
    <scope>NUCLEOTIDE SEQUENCE [LARGE SCALE GENOMIC DNA]</scope>
</reference>
<organism evidence="2 3">
    <name type="scientific">Opisthorchis viverrini</name>
    <name type="common">Southeast Asian liver fluke</name>
    <dbReference type="NCBI Taxonomy" id="6198"/>
    <lineage>
        <taxon>Eukaryota</taxon>
        <taxon>Metazoa</taxon>
        <taxon>Spiralia</taxon>
        <taxon>Lophotrochozoa</taxon>
        <taxon>Platyhelminthes</taxon>
        <taxon>Trematoda</taxon>
        <taxon>Digenea</taxon>
        <taxon>Opisthorchiida</taxon>
        <taxon>Opisthorchiata</taxon>
        <taxon>Opisthorchiidae</taxon>
        <taxon>Opisthorchis</taxon>
    </lineage>
</organism>
<dbReference type="CTD" id="20314894"/>
<sequence length="113" mass="12525">MSMHNPDSHLGNKGTAGDLSGSPHADPPAIHFQPQFGYVAYTCQPLNSPESFELLPPNIQMDSPFLHSNCLEERADDYSRESCGMRETLSYGNPKDLQEARSTFNLKQINVAN</sequence>
<accession>A0A075A1Z4</accession>
<dbReference type="KEGG" id="ovi:T265_00706"/>
<dbReference type="Proteomes" id="UP000054324">
    <property type="component" value="Unassembled WGS sequence"/>
</dbReference>
<name>A0A075A1Z4_OPIVI</name>
<protein>
    <submittedName>
        <fullName evidence="2">Uncharacterized protein</fullName>
    </submittedName>
</protein>
<dbReference type="AlphaFoldDB" id="A0A075A1Z4"/>